<organism evidence="1">
    <name type="scientific">marine metagenome</name>
    <dbReference type="NCBI Taxonomy" id="408172"/>
    <lineage>
        <taxon>unclassified sequences</taxon>
        <taxon>metagenomes</taxon>
        <taxon>ecological metagenomes</taxon>
    </lineage>
</organism>
<gene>
    <name evidence="1" type="ORF">METZ01_LOCUS462924</name>
</gene>
<reference evidence="1" key="1">
    <citation type="submission" date="2018-05" db="EMBL/GenBank/DDBJ databases">
        <authorList>
            <person name="Lanie J.A."/>
            <person name="Ng W.-L."/>
            <person name="Kazmierczak K.M."/>
            <person name="Andrzejewski T.M."/>
            <person name="Davidsen T.M."/>
            <person name="Wayne K.J."/>
            <person name="Tettelin H."/>
            <person name="Glass J.I."/>
            <person name="Rusch D."/>
            <person name="Podicherti R."/>
            <person name="Tsui H.-C.T."/>
            <person name="Winkler M.E."/>
        </authorList>
    </citation>
    <scope>NUCLEOTIDE SEQUENCE</scope>
</reference>
<accession>A0A383ARB9</accession>
<dbReference type="EMBL" id="UINC01194131">
    <property type="protein sequence ID" value="SVE10070.1"/>
    <property type="molecule type" value="Genomic_DNA"/>
</dbReference>
<proteinExistence type="predicted"/>
<evidence type="ECO:0000313" key="1">
    <source>
        <dbReference type="EMBL" id="SVE10070.1"/>
    </source>
</evidence>
<sequence length="29" mass="3158">MKRCVLVTCILLMVDPILADDAPGDENIV</sequence>
<feature type="non-terminal residue" evidence="1">
    <location>
        <position position="29"/>
    </location>
</feature>
<name>A0A383ARB9_9ZZZZ</name>
<protein>
    <submittedName>
        <fullName evidence="1">Uncharacterized protein</fullName>
    </submittedName>
</protein>
<dbReference type="AlphaFoldDB" id="A0A383ARB9"/>